<sequence length="79" mass="8219">MWTIDFWEDTGERAVKTAVQALLALLAVGTTVLDLDWGNAAAVVGTAALVSVLTSLVSSGIGDHDSPSLLPARGRQRGE</sequence>
<keyword evidence="3" id="KW-1185">Reference proteome</keyword>
<protein>
    <recommendedName>
        <fullName evidence="4">Holin</fullName>
    </recommendedName>
</protein>
<dbReference type="Pfam" id="PF16945">
    <property type="entry name" value="Phage_r1t_holin"/>
    <property type="match status" value="1"/>
</dbReference>
<evidence type="ECO:0000313" key="2">
    <source>
        <dbReference type="EMBL" id="GAA4809677.1"/>
    </source>
</evidence>
<evidence type="ECO:0000313" key="3">
    <source>
        <dbReference type="Proteomes" id="UP001500839"/>
    </source>
</evidence>
<accession>A0ABP9CL56</accession>
<dbReference type="EMBL" id="BAABKQ010000001">
    <property type="protein sequence ID" value="GAA4809677.1"/>
    <property type="molecule type" value="Genomic_DNA"/>
</dbReference>
<name>A0ABP9CL56_9ACTN</name>
<feature type="region of interest" description="Disordered" evidence="1">
    <location>
        <begin position="60"/>
        <end position="79"/>
    </location>
</feature>
<reference evidence="3" key="1">
    <citation type="journal article" date="2019" name="Int. J. Syst. Evol. Microbiol.">
        <title>The Global Catalogue of Microorganisms (GCM) 10K type strain sequencing project: providing services to taxonomists for standard genome sequencing and annotation.</title>
        <authorList>
            <consortium name="The Broad Institute Genomics Platform"/>
            <consortium name="The Broad Institute Genome Sequencing Center for Infectious Disease"/>
            <person name="Wu L."/>
            <person name="Ma J."/>
        </authorList>
    </citation>
    <scope>NUCLEOTIDE SEQUENCE [LARGE SCALE GENOMIC DNA]</scope>
    <source>
        <strain evidence="3">JCM 18542</strain>
    </source>
</reference>
<dbReference type="Proteomes" id="UP001500839">
    <property type="component" value="Unassembled WGS sequence"/>
</dbReference>
<dbReference type="InterPro" id="IPR020109">
    <property type="entry name" value="Holin_r1t"/>
</dbReference>
<gene>
    <name evidence="2" type="ORF">GCM10023353_12170</name>
</gene>
<proteinExistence type="predicted"/>
<evidence type="ECO:0008006" key="4">
    <source>
        <dbReference type="Google" id="ProtNLM"/>
    </source>
</evidence>
<evidence type="ECO:0000256" key="1">
    <source>
        <dbReference type="SAM" id="MobiDB-lite"/>
    </source>
</evidence>
<dbReference type="RefSeq" id="WP_200170737.1">
    <property type="nucleotide sequence ID" value="NZ_BAABKQ010000001.1"/>
</dbReference>
<organism evidence="2 3">
    <name type="scientific">Tomitella cavernea</name>
    <dbReference type="NCBI Taxonomy" id="1387982"/>
    <lineage>
        <taxon>Bacteria</taxon>
        <taxon>Bacillati</taxon>
        <taxon>Actinomycetota</taxon>
        <taxon>Actinomycetes</taxon>
        <taxon>Mycobacteriales</taxon>
        <taxon>Tomitella</taxon>
    </lineage>
</organism>
<comment type="caution">
    <text evidence="2">The sequence shown here is derived from an EMBL/GenBank/DDBJ whole genome shotgun (WGS) entry which is preliminary data.</text>
</comment>